<organism evidence="2 3">
    <name type="scientific">Taishania pollutisoli</name>
    <dbReference type="NCBI Taxonomy" id="2766479"/>
    <lineage>
        <taxon>Bacteria</taxon>
        <taxon>Pseudomonadati</taxon>
        <taxon>Bacteroidota</taxon>
        <taxon>Flavobacteriia</taxon>
        <taxon>Flavobacteriales</taxon>
        <taxon>Crocinitomicaceae</taxon>
        <taxon>Taishania</taxon>
    </lineage>
</organism>
<keyword evidence="1" id="KW-0732">Signal</keyword>
<feature type="chain" id="PRO_5035238460" description="Lipoprotein" evidence="1">
    <location>
        <begin position="20"/>
        <end position="245"/>
    </location>
</feature>
<feature type="signal peptide" evidence="1">
    <location>
        <begin position="1"/>
        <end position="19"/>
    </location>
</feature>
<evidence type="ECO:0008006" key="4">
    <source>
        <dbReference type="Google" id="ProtNLM"/>
    </source>
</evidence>
<keyword evidence="3" id="KW-1185">Reference proteome</keyword>
<dbReference type="RefSeq" id="WP_216713181.1">
    <property type="nucleotide sequence ID" value="NZ_JACVEL010000001.1"/>
</dbReference>
<evidence type="ECO:0000256" key="1">
    <source>
        <dbReference type="SAM" id="SignalP"/>
    </source>
</evidence>
<sequence length="245" mass="28344">MKTAVLLVILLQLFCSCNGQENKISATTYTQKLEYGLHGAVKEVTGYIHTIENGKIPTDTADYAGKTSMTFDHSGNMLAMHRLWKSDTTGNRKRSKTEFKLLFSGKGKDISFKEIYRFGDGDVEEGNYSYVWSDDYNYTIVSSGKSAYRSVITLDQNYRLIKSVFMKGDSIQVTEELDFMCNNNKIQEKRTKTTENRNGGMEVSYQLQVTQEYDRYGNPTVIYGYDDLEKERLREVYYKVYTYYE</sequence>
<dbReference type="PROSITE" id="PS51257">
    <property type="entry name" value="PROKAR_LIPOPROTEIN"/>
    <property type="match status" value="1"/>
</dbReference>
<dbReference type="AlphaFoldDB" id="A0A8J6TS85"/>
<dbReference type="EMBL" id="JACVEL010000001">
    <property type="protein sequence ID" value="MBC9810899.1"/>
    <property type="molecule type" value="Genomic_DNA"/>
</dbReference>
<gene>
    <name evidence="2" type="ORF">H9Y05_00275</name>
</gene>
<accession>A0A8J6TS85</accession>
<comment type="caution">
    <text evidence="2">The sequence shown here is derived from an EMBL/GenBank/DDBJ whole genome shotgun (WGS) entry which is preliminary data.</text>
</comment>
<dbReference type="Proteomes" id="UP000652681">
    <property type="component" value="Unassembled WGS sequence"/>
</dbReference>
<evidence type="ECO:0000313" key="2">
    <source>
        <dbReference type="EMBL" id="MBC9810899.1"/>
    </source>
</evidence>
<protein>
    <recommendedName>
        <fullName evidence="4">Lipoprotein</fullName>
    </recommendedName>
</protein>
<name>A0A8J6TS85_9FLAO</name>
<proteinExistence type="predicted"/>
<reference evidence="2" key="1">
    <citation type="submission" date="2020-09" db="EMBL/GenBank/DDBJ databases">
        <title>Taishania pollutisoli gen. nov., sp. nov., Isolated from Tetrabromobisphenol A-Contaminated Soil.</title>
        <authorList>
            <person name="Chen Q."/>
        </authorList>
    </citation>
    <scope>NUCLEOTIDE SEQUENCE</scope>
    <source>
        <strain evidence="2">CZZ-1</strain>
    </source>
</reference>
<evidence type="ECO:0000313" key="3">
    <source>
        <dbReference type="Proteomes" id="UP000652681"/>
    </source>
</evidence>